<organism evidence="3 4">
    <name type="scientific">Paramecium primaurelia</name>
    <dbReference type="NCBI Taxonomy" id="5886"/>
    <lineage>
        <taxon>Eukaryota</taxon>
        <taxon>Sar</taxon>
        <taxon>Alveolata</taxon>
        <taxon>Ciliophora</taxon>
        <taxon>Intramacronucleata</taxon>
        <taxon>Oligohymenophorea</taxon>
        <taxon>Peniculida</taxon>
        <taxon>Parameciidae</taxon>
        <taxon>Paramecium</taxon>
    </lineage>
</organism>
<evidence type="ECO:0000256" key="1">
    <source>
        <dbReference type="SAM" id="MobiDB-lite"/>
    </source>
</evidence>
<keyword evidence="4" id="KW-1185">Reference proteome</keyword>
<sequence length="321" mass="36862">MQVAMIAPNKVQIGIQNQKLDIFDDNKQLQKAGGLKKIQAIRVFFTDKYIRGFEIFYKLTDGDLLKAGHNVPKSKKELQNAIIEIGPDDYVSEIFGAYQSAKKNRIINITFITYRGKVQSFGGKGDKSFGFCFPGSTFGAFKGGQKKAVEWLEIDVLPLPEDFKIEMEKLGILKIQKISEQPQRTQSNLSNPSNNTGQGSLIVVPKIQVAKPMIAVPSVIVPQVNQQQNMNQQQQNVPFQQQYPQQQQFPQQQQYQQYPQQQQYPQYPQQQSYPQYPQQQSYPQYPQQQQQPIPNQQNPYVPYNQQPQSQNPYSSSYPKFN</sequence>
<evidence type="ECO:0000259" key="2">
    <source>
        <dbReference type="Pfam" id="PF01419"/>
    </source>
</evidence>
<name>A0A8S1PZX2_PARPR</name>
<comment type="caution">
    <text evidence="3">The sequence shown here is derived from an EMBL/GenBank/DDBJ whole genome shotgun (WGS) entry which is preliminary data.</text>
</comment>
<dbReference type="Proteomes" id="UP000688137">
    <property type="component" value="Unassembled WGS sequence"/>
</dbReference>
<evidence type="ECO:0000313" key="3">
    <source>
        <dbReference type="EMBL" id="CAD8108199.1"/>
    </source>
</evidence>
<feature type="domain" description="Jacalin-type lectin" evidence="2">
    <location>
        <begin position="33"/>
        <end position="150"/>
    </location>
</feature>
<feature type="region of interest" description="Disordered" evidence="1">
    <location>
        <begin position="231"/>
        <end position="321"/>
    </location>
</feature>
<dbReference type="EMBL" id="CAJJDM010000139">
    <property type="protein sequence ID" value="CAD8108199.1"/>
    <property type="molecule type" value="Genomic_DNA"/>
</dbReference>
<gene>
    <name evidence="3" type="ORF">PPRIM_AZ9-3.1.T1360059</name>
</gene>
<dbReference type="Pfam" id="PF01419">
    <property type="entry name" value="Jacalin"/>
    <property type="match status" value="1"/>
</dbReference>
<reference evidence="3" key="1">
    <citation type="submission" date="2021-01" db="EMBL/GenBank/DDBJ databases">
        <authorList>
            <consortium name="Genoscope - CEA"/>
            <person name="William W."/>
        </authorList>
    </citation>
    <scope>NUCLEOTIDE SEQUENCE</scope>
</reference>
<proteinExistence type="predicted"/>
<accession>A0A8S1PZX2</accession>
<dbReference type="OMA" id="KSFGFCF"/>
<dbReference type="AlphaFoldDB" id="A0A8S1PZX2"/>
<dbReference type="InterPro" id="IPR001229">
    <property type="entry name" value="Jacalin-like_lectin_dom"/>
</dbReference>
<protein>
    <recommendedName>
        <fullName evidence="2">Jacalin-type lectin domain-containing protein</fullName>
    </recommendedName>
</protein>
<evidence type="ECO:0000313" key="4">
    <source>
        <dbReference type="Proteomes" id="UP000688137"/>
    </source>
</evidence>